<reference evidence="6 7" key="1">
    <citation type="submission" date="2016-10" db="EMBL/GenBank/DDBJ databases">
        <authorList>
            <person name="de Groot N.N."/>
        </authorList>
    </citation>
    <scope>NUCLEOTIDE SEQUENCE [LARGE SCALE GENOMIC DNA]</scope>
    <source>
        <strain evidence="6 7">NLAE-zl-G419</strain>
    </source>
</reference>
<reference evidence="5 8" key="2">
    <citation type="submission" date="2018-03" db="EMBL/GenBank/DDBJ databases">
        <title>The uncultured portion of the human microbiome is neutrally assembled.</title>
        <authorList>
            <person name="Jeraldo P."/>
            <person name="Boardman L."/>
            <person name="White B.A."/>
            <person name="Nelson H."/>
            <person name="Goldenfeld N."/>
            <person name="Chia N."/>
        </authorList>
    </citation>
    <scope>NUCLEOTIDE SEQUENCE [LARGE SCALE GENOMIC DNA]</scope>
    <source>
        <strain evidence="5">CIM:MAG 903</strain>
    </source>
</reference>
<dbReference type="PANTHER" id="PTHR10302:SF27">
    <property type="entry name" value="SINGLE-STRANDED DNA-BINDING PROTEIN"/>
    <property type="match status" value="1"/>
</dbReference>
<dbReference type="Proteomes" id="UP000182135">
    <property type="component" value="Unassembled WGS sequence"/>
</dbReference>
<dbReference type="STRING" id="1529.SAMN04487885_12036"/>
<protein>
    <recommendedName>
        <fullName evidence="2 3">Single-stranded DNA-binding protein</fullName>
        <shortName evidence="2">SSB</shortName>
    </recommendedName>
</protein>
<accession>A0A1I2NB31</accession>
<dbReference type="RefSeq" id="WP_027639441.1">
    <property type="nucleotide sequence ID" value="NZ_BAAACD010000021.1"/>
</dbReference>
<feature type="compositionally biased region" description="Low complexity" evidence="4">
    <location>
        <begin position="122"/>
        <end position="142"/>
    </location>
</feature>
<dbReference type="EMBL" id="FOOE01000020">
    <property type="protein sequence ID" value="SFG01064.1"/>
    <property type="molecule type" value="Genomic_DNA"/>
</dbReference>
<dbReference type="GO" id="GO:0009295">
    <property type="term" value="C:nucleoid"/>
    <property type="evidence" value="ECO:0007669"/>
    <property type="project" value="TreeGrafter"/>
</dbReference>
<comment type="caution">
    <text evidence="2">Lacks conserved residue(s) required for the propagation of feature annotation.</text>
</comment>
<dbReference type="OrthoDB" id="9809878at2"/>
<dbReference type="Gene3D" id="2.40.50.140">
    <property type="entry name" value="Nucleic acid-binding proteins"/>
    <property type="match status" value="1"/>
</dbReference>
<feature type="region of interest" description="Disordered" evidence="4">
    <location>
        <begin position="104"/>
        <end position="160"/>
    </location>
</feature>
<evidence type="ECO:0000313" key="7">
    <source>
        <dbReference type="Proteomes" id="UP000182135"/>
    </source>
</evidence>
<evidence type="ECO:0000256" key="2">
    <source>
        <dbReference type="HAMAP-Rule" id="MF_00984"/>
    </source>
</evidence>
<dbReference type="Proteomes" id="UP000246114">
    <property type="component" value="Unassembled WGS sequence"/>
</dbReference>
<dbReference type="PROSITE" id="PS50935">
    <property type="entry name" value="SSB"/>
    <property type="match status" value="1"/>
</dbReference>
<dbReference type="PANTHER" id="PTHR10302">
    <property type="entry name" value="SINGLE-STRANDED DNA-BINDING PROTEIN"/>
    <property type="match status" value="1"/>
</dbReference>
<dbReference type="AlphaFoldDB" id="A0A1I2NB31"/>
<comment type="subunit">
    <text evidence="2">Homotetramer.</text>
</comment>
<evidence type="ECO:0000256" key="3">
    <source>
        <dbReference type="PIRNR" id="PIRNR002070"/>
    </source>
</evidence>
<dbReference type="CDD" id="cd04496">
    <property type="entry name" value="SSB_OBF"/>
    <property type="match status" value="1"/>
</dbReference>
<gene>
    <name evidence="5" type="ORF">DBY38_14040</name>
    <name evidence="6" type="ORF">SAMN04487885_12036</name>
</gene>
<dbReference type="GeneID" id="90546552"/>
<dbReference type="EMBL" id="QAMZ01000055">
    <property type="protein sequence ID" value="PWL51644.1"/>
    <property type="molecule type" value="Genomic_DNA"/>
</dbReference>
<dbReference type="SUPFAM" id="SSF50249">
    <property type="entry name" value="Nucleic acid-binding proteins"/>
    <property type="match status" value="1"/>
</dbReference>
<evidence type="ECO:0000313" key="8">
    <source>
        <dbReference type="Proteomes" id="UP000246114"/>
    </source>
</evidence>
<dbReference type="Pfam" id="PF00436">
    <property type="entry name" value="SSB"/>
    <property type="match status" value="1"/>
</dbReference>
<evidence type="ECO:0000256" key="4">
    <source>
        <dbReference type="SAM" id="MobiDB-lite"/>
    </source>
</evidence>
<dbReference type="InterPro" id="IPR012340">
    <property type="entry name" value="NA-bd_OB-fold"/>
</dbReference>
<keyword evidence="1 2" id="KW-0238">DNA-binding</keyword>
<proteinExistence type="inferred from homology"/>
<dbReference type="InterPro" id="IPR011344">
    <property type="entry name" value="ssDNA-bd"/>
</dbReference>
<organism evidence="6 7">
    <name type="scientific">Clostridium cadaveris</name>
    <dbReference type="NCBI Taxonomy" id="1529"/>
    <lineage>
        <taxon>Bacteria</taxon>
        <taxon>Bacillati</taxon>
        <taxon>Bacillota</taxon>
        <taxon>Clostridia</taxon>
        <taxon>Eubacteriales</taxon>
        <taxon>Clostridiaceae</taxon>
        <taxon>Clostridium</taxon>
    </lineage>
</organism>
<dbReference type="GO" id="GO:0006260">
    <property type="term" value="P:DNA replication"/>
    <property type="evidence" value="ECO:0007669"/>
    <property type="project" value="InterPro"/>
</dbReference>
<evidence type="ECO:0000256" key="1">
    <source>
        <dbReference type="ARBA" id="ARBA00023125"/>
    </source>
</evidence>
<feature type="compositionally biased region" description="Acidic residues" evidence="4">
    <location>
        <begin position="145"/>
        <end position="160"/>
    </location>
</feature>
<evidence type="ECO:0000313" key="6">
    <source>
        <dbReference type="EMBL" id="SFG01064.1"/>
    </source>
</evidence>
<dbReference type="eggNOG" id="COG0629">
    <property type="taxonomic scope" value="Bacteria"/>
</dbReference>
<keyword evidence="7" id="KW-1185">Reference proteome</keyword>
<dbReference type="NCBIfam" id="TIGR00621">
    <property type="entry name" value="ssb"/>
    <property type="match status" value="1"/>
</dbReference>
<dbReference type="PIRSF" id="PIRSF002070">
    <property type="entry name" value="SSB"/>
    <property type="match status" value="1"/>
</dbReference>
<evidence type="ECO:0000313" key="5">
    <source>
        <dbReference type="EMBL" id="PWL51644.1"/>
    </source>
</evidence>
<name>A0A1I2NB31_9CLOT</name>
<sequence>MNKVVLIGRLTKDPELRYTPGTGMAVTTVTLAVDRFNASTKQREADFISVVIWGKQAENTANYMSKGSQMAISGRIQTRSYDAKDGTKRYVTEVVAQEVSFLSKGSGRQDGGASFGGNENYGNQGNSFDNSGFGSSNNKSFGEQSFDEDIAPIDDGDIPF</sequence>
<dbReference type="GO" id="GO:0003697">
    <property type="term" value="F:single-stranded DNA binding"/>
    <property type="evidence" value="ECO:0007669"/>
    <property type="project" value="UniProtKB-UniRule"/>
</dbReference>
<dbReference type="InterPro" id="IPR000424">
    <property type="entry name" value="Primosome_PriB/ssb"/>
</dbReference>
<dbReference type="HAMAP" id="MF_00984">
    <property type="entry name" value="SSB"/>
    <property type="match status" value="1"/>
</dbReference>